<dbReference type="FunFam" id="3.40.630.30:FF:000064">
    <property type="entry name" value="GNAT family acetyltransferase"/>
    <property type="match status" value="1"/>
</dbReference>
<accession>A0A7L4ZCJ1</accession>
<evidence type="ECO:0000313" key="5">
    <source>
        <dbReference type="EMBL" id="QHI34668.1"/>
    </source>
</evidence>
<protein>
    <submittedName>
        <fullName evidence="5">dTDP-fucosamine acetyltransferase</fullName>
        <ecNumber evidence="5">2.3.1.210</ecNumber>
    </submittedName>
</protein>
<evidence type="ECO:0000259" key="4">
    <source>
        <dbReference type="PROSITE" id="PS51186"/>
    </source>
</evidence>
<dbReference type="AlphaFoldDB" id="A0A7L4ZCJ1"/>
<dbReference type="InterPro" id="IPR000182">
    <property type="entry name" value="GNAT_dom"/>
</dbReference>
<sequence length="150" mass="17432">MTTYNIRFATEEDIPQIIELCAAHAEFEQASYDATGKAEELKKHLFIAKNDVKCLVVEMNKELVGYATFIKQFSTWDANFYVYLDCLFMNEKARNLGIGLQLMEEIKAYAKNEECSVIQWQTPNFNVNAIRFYKRLGATSKSKERFSWNV</sequence>
<dbReference type="InterPro" id="IPR016181">
    <property type="entry name" value="Acyl_CoA_acyltransferase"/>
</dbReference>
<dbReference type="Pfam" id="PF00583">
    <property type="entry name" value="Acetyltransf_1"/>
    <property type="match status" value="1"/>
</dbReference>
<dbReference type="OrthoDB" id="9805924at2"/>
<dbReference type="PANTHER" id="PTHR10545">
    <property type="entry name" value="DIAMINE N-ACETYLTRANSFERASE"/>
    <property type="match status" value="1"/>
</dbReference>
<organism evidence="5 6">
    <name type="scientific">Kordia antarctica</name>
    <dbReference type="NCBI Taxonomy" id="1218801"/>
    <lineage>
        <taxon>Bacteria</taxon>
        <taxon>Pseudomonadati</taxon>
        <taxon>Bacteroidota</taxon>
        <taxon>Flavobacteriia</taxon>
        <taxon>Flavobacteriales</taxon>
        <taxon>Flavobacteriaceae</taxon>
        <taxon>Kordia</taxon>
    </lineage>
</organism>
<dbReference type="KEGG" id="kan:IMCC3317_00110"/>
<evidence type="ECO:0000256" key="2">
    <source>
        <dbReference type="ARBA" id="ARBA00022679"/>
    </source>
</evidence>
<dbReference type="CDD" id="cd04301">
    <property type="entry name" value="NAT_SF"/>
    <property type="match status" value="1"/>
</dbReference>
<dbReference type="PANTHER" id="PTHR10545:SF29">
    <property type="entry name" value="GH14572P-RELATED"/>
    <property type="match status" value="1"/>
</dbReference>
<gene>
    <name evidence="5" type="primary">wecD</name>
    <name evidence="5" type="ORF">IMCC3317_00110</name>
</gene>
<dbReference type="RefSeq" id="WP_160127465.1">
    <property type="nucleotide sequence ID" value="NZ_CP019288.1"/>
</dbReference>
<reference evidence="5 6" key="1">
    <citation type="journal article" date="2013" name="Int. J. Syst. Evol. Microbiol.">
        <title>Kordia antarctica sp. nov., isolated from Antarctic seawater.</title>
        <authorList>
            <person name="Baek K."/>
            <person name="Choi A."/>
            <person name="Kang I."/>
            <person name="Lee K."/>
            <person name="Cho J.C."/>
        </authorList>
    </citation>
    <scope>NUCLEOTIDE SEQUENCE [LARGE SCALE GENOMIC DNA]</scope>
    <source>
        <strain evidence="5 6">IMCC3317</strain>
    </source>
</reference>
<name>A0A7L4ZCJ1_9FLAO</name>
<dbReference type="SUPFAM" id="SSF55729">
    <property type="entry name" value="Acyl-CoA N-acyltransferases (Nat)"/>
    <property type="match status" value="1"/>
</dbReference>
<dbReference type="InterPro" id="IPR051016">
    <property type="entry name" value="Diverse_Substrate_AcTransf"/>
</dbReference>
<keyword evidence="3 5" id="KW-0012">Acyltransferase</keyword>
<keyword evidence="2 5" id="KW-0808">Transferase</keyword>
<dbReference type="EC" id="2.3.1.210" evidence="5"/>
<dbReference type="Gene3D" id="3.40.630.30">
    <property type="match status" value="1"/>
</dbReference>
<evidence type="ECO:0000313" key="6">
    <source>
        <dbReference type="Proteomes" id="UP000464657"/>
    </source>
</evidence>
<proteinExistence type="inferred from homology"/>
<evidence type="ECO:0000256" key="3">
    <source>
        <dbReference type="ARBA" id="ARBA00023315"/>
    </source>
</evidence>
<evidence type="ECO:0000256" key="1">
    <source>
        <dbReference type="ARBA" id="ARBA00008694"/>
    </source>
</evidence>
<dbReference type="EMBL" id="CP019288">
    <property type="protein sequence ID" value="QHI34668.1"/>
    <property type="molecule type" value="Genomic_DNA"/>
</dbReference>
<dbReference type="GO" id="GO:0008080">
    <property type="term" value="F:N-acetyltransferase activity"/>
    <property type="evidence" value="ECO:0007669"/>
    <property type="project" value="UniProtKB-ARBA"/>
</dbReference>
<comment type="similarity">
    <text evidence="1">Belongs to the acetyltransferase family.</text>
</comment>
<feature type="domain" description="N-acetyltransferase" evidence="4">
    <location>
        <begin position="4"/>
        <end position="150"/>
    </location>
</feature>
<dbReference type="Proteomes" id="UP000464657">
    <property type="component" value="Chromosome"/>
</dbReference>
<dbReference type="PROSITE" id="PS51186">
    <property type="entry name" value="GNAT"/>
    <property type="match status" value="1"/>
</dbReference>
<keyword evidence="6" id="KW-1185">Reference proteome</keyword>